<organism evidence="1">
    <name type="scientific">Salvia splendens</name>
    <name type="common">Scarlet sage</name>
    <dbReference type="NCBI Taxonomy" id="180675"/>
    <lineage>
        <taxon>Eukaryota</taxon>
        <taxon>Viridiplantae</taxon>
        <taxon>Streptophyta</taxon>
        <taxon>Embryophyta</taxon>
        <taxon>Tracheophyta</taxon>
        <taxon>Spermatophyta</taxon>
        <taxon>Magnoliopsida</taxon>
        <taxon>eudicotyledons</taxon>
        <taxon>Gunneridae</taxon>
        <taxon>Pentapetalae</taxon>
        <taxon>asterids</taxon>
        <taxon>lamiids</taxon>
        <taxon>Lamiales</taxon>
        <taxon>Lamiaceae</taxon>
        <taxon>Nepetoideae</taxon>
        <taxon>Mentheae</taxon>
        <taxon>Salviinae</taxon>
        <taxon>Salvia</taxon>
        <taxon>Salvia subgen. Calosphace</taxon>
        <taxon>core Calosphace</taxon>
    </lineage>
</organism>
<dbReference type="Proteomes" id="UP000298416">
    <property type="component" value="Unassembled WGS sequence"/>
</dbReference>
<protein>
    <submittedName>
        <fullName evidence="1">Uncharacterized protein</fullName>
    </submittedName>
</protein>
<keyword evidence="2" id="KW-1185">Reference proteome</keyword>
<comment type="caution">
    <text evidence="1">The sequence shown here is derived from an EMBL/GenBank/DDBJ whole genome shotgun (WGS) entry which is preliminary data.</text>
</comment>
<accession>A0A8X8ZB66</accession>
<evidence type="ECO:0000313" key="1">
    <source>
        <dbReference type="EMBL" id="KAG6397634.1"/>
    </source>
</evidence>
<evidence type="ECO:0000313" key="2">
    <source>
        <dbReference type="Proteomes" id="UP000298416"/>
    </source>
</evidence>
<gene>
    <name evidence="1" type="ORF">SASPL_143804</name>
</gene>
<reference evidence="1" key="2">
    <citation type="submission" date="2020-08" db="EMBL/GenBank/DDBJ databases">
        <title>Plant Genome Project.</title>
        <authorList>
            <person name="Zhang R.-G."/>
        </authorList>
    </citation>
    <scope>NUCLEOTIDE SEQUENCE</scope>
    <source>
        <strain evidence="1">Huo1</strain>
        <tissue evidence="1">Leaf</tissue>
    </source>
</reference>
<proteinExistence type="predicted"/>
<reference evidence="1" key="1">
    <citation type="submission" date="2018-01" db="EMBL/GenBank/DDBJ databases">
        <authorList>
            <person name="Mao J.F."/>
        </authorList>
    </citation>
    <scope>NUCLEOTIDE SEQUENCE</scope>
    <source>
        <strain evidence="1">Huo1</strain>
        <tissue evidence="1">Leaf</tissue>
    </source>
</reference>
<name>A0A8X8ZB66_SALSN</name>
<sequence>MLTLLRILKVDGNPLAVPPRDAIVQFMAEFVAKKEVKSQPVKQKKSWAQICFFSISNKRKRNAMGYDKT</sequence>
<dbReference type="EMBL" id="PNBA02000016">
    <property type="protein sequence ID" value="KAG6397634.1"/>
    <property type="molecule type" value="Genomic_DNA"/>
</dbReference>
<dbReference type="AlphaFoldDB" id="A0A8X8ZB66"/>